<dbReference type="Proteomes" id="UP000031512">
    <property type="component" value="Chromosome 3"/>
</dbReference>
<dbReference type="OrthoDB" id="361427at2759"/>
<sequence>MSKRPEGGSGAEASPKKAKKNNRPGDSSKQAQKTSKNPGKKGKQAVDGAKPVDIKTFSTLQEYKEFISQICTKAITYPESSLKDVNVLFEIVEKRGGGPEPLLDHVKRLALLSLVSVICHMLPRVSYELQDSGANAVQKAEGMHASDVIEEEKAITTNTLELRDKLIKFINSNLTKGSSNSAKKGSSLAGYSSPTANADLGITSNESICVHLISRLTCADNRVCNELLSLSLKYSRHSKSCLNAINELFTSGRIPDIHRYLQFMLKSPFINHLVVDIINRIPINKKQHEYSLSESSTDTSVPSKKSSHGKTKNRNLRKKCGINMMQSCIEGIGKYGMIMDDNIRIELITEIRNALKNMNKAPVLISGLSSSIKLAKMVKNIEFTWIYETFIRLCKNALPFLVQGELFKGSGNSLDVTNSINFGSPLYAYKFLDCLENLSALLSNSKAVSDNEILAQFLQELLSISLVIDSNIAAPILIYVRDILAKVPKLQELISLDGMRFSVLSKTKSSFWELQLLSSHFSPTIKSIANSLSDPTAIDSKRPFILPMGHGINTSKPCHMSGVDVYHILVSSDFNEILNFS</sequence>
<protein>
    <submittedName>
        <fullName evidence="2">Uncharacterized protein</fullName>
    </submittedName>
</protein>
<feature type="region of interest" description="Disordered" evidence="1">
    <location>
        <begin position="1"/>
        <end position="48"/>
    </location>
</feature>
<feature type="compositionally biased region" description="Polar residues" evidence="1">
    <location>
        <begin position="24"/>
        <end position="37"/>
    </location>
</feature>
<dbReference type="GO" id="GO:0005730">
    <property type="term" value="C:nucleolus"/>
    <property type="evidence" value="ECO:0007669"/>
    <property type="project" value="TreeGrafter"/>
</dbReference>
<dbReference type="GeneID" id="15804744"/>
<evidence type="ECO:0000313" key="2">
    <source>
        <dbReference type="EMBL" id="AFZ81473.1"/>
    </source>
</evidence>
<gene>
    <name evidence="2" type="ORF">BEWA_008850</name>
</gene>
<accession>L0B1X1</accession>
<dbReference type="VEuPathDB" id="PiroplasmaDB:BEWA_008850"/>
<organism evidence="2 3">
    <name type="scientific">Theileria equi strain WA</name>
    <dbReference type="NCBI Taxonomy" id="1537102"/>
    <lineage>
        <taxon>Eukaryota</taxon>
        <taxon>Sar</taxon>
        <taxon>Alveolata</taxon>
        <taxon>Apicomplexa</taxon>
        <taxon>Aconoidasida</taxon>
        <taxon>Piroplasmida</taxon>
        <taxon>Theileriidae</taxon>
        <taxon>Theileria</taxon>
    </lineage>
</organism>
<keyword evidence="3" id="KW-1185">Reference proteome</keyword>
<dbReference type="PANTHER" id="PTHR14428:SF5">
    <property type="entry name" value="NUCLEOLAR COMPLEX PROTEIN 3 HOMOLOG"/>
    <property type="match status" value="1"/>
</dbReference>
<dbReference type="PANTHER" id="PTHR14428">
    <property type="entry name" value="NUCLEOLAR COMPLEX PROTEIN 3"/>
    <property type="match status" value="1"/>
</dbReference>
<dbReference type="InterPro" id="IPR016903">
    <property type="entry name" value="Nucleolar_cplx-assoc_3"/>
</dbReference>
<name>L0B1X1_THEEQ</name>
<dbReference type="eggNOG" id="ENOG502TN3G">
    <property type="taxonomic scope" value="Eukaryota"/>
</dbReference>
<dbReference type="GO" id="GO:0003682">
    <property type="term" value="F:chromatin binding"/>
    <property type="evidence" value="ECO:0007669"/>
    <property type="project" value="TreeGrafter"/>
</dbReference>
<dbReference type="EMBL" id="CP001670">
    <property type="protein sequence ID" value="AFZ81473.1"/>
    <property type="molecule type" value="Genomic_DNA"/>
</dbReference>
<feature type="compositionally biased region" description="Polar residues" evidence="1">
    <location>
        <begin position="292"/>
        <end position="304"/>
    </location>
</feature>
<feature type="region of interest" description="Disordered" evidence="1">
    <location>
        <begin position="292"/>
        <end position="313"/>
    </location>
</feature>
<dbReference type="RefSeq" id="XP_004831139.1">
    <property type="nucleotide sequence ID" value="XM_004831082.1"/>
</dbReference>
<dbReference type="KEGG" id="beq:BEWA_008850"/>
<dbReference type="AlphaFoldDB" id="L0B1X1"/>
<evidence type="ECO:0000313" key="3">
    <source>
        <dbReference type="Proteomes" id="UP000031512"/>
    </source>
</evidence>
<evidence type="ECO:0000256" key="1">
    <source>
        <dbReference type="SAM" id="MobiDB-lite"/>
    </source>
</evidence>
<reference evidence="2 3" key="1">
    <citation type="journal article" date="2012" name="BMC Genomics">
        <title>Comparative genomic analysis and phylogenetic position of Theileria equi.</title>
        <authorList>
            <person name="Kappmeyer L.S."/>
            <person name="Thiagarajan M."/>
            <person name="Herndon D.R."/>
            <person name="Ramsay J.D."/>
            <person name="Caler E."/>
            <person name="Djikeng A."/>
            <person name="Gillespie J.J."/>
            <person name="Lau A.O."/>
            <person name="Roalson E.H."/>
            <person name="Silva J.C."/>
            <person name="Silva M.G."/>
            <person name="Suarez C.E."/>
            <person name="Ueti M.W."/>
            <person name="Nene V.M."/>
            <person name="Mealey R.H."/>
            <person name="Knowles D.P."/>
            <person name="Brayton K.A."/>
        </authorList>
    </citation>
    <scope>NUCLEOTIDE SEQUENCE [LARGE SCALE GENOMIC DNA]</scope>
    <source>
        <strain evidence="2 3">WA</strain>
    </source>
</reference>
<dbReference type="GO" id="GO:0006270">
    <property type="term" value="P:DNA replication initiation"/>
    <property type="evidence" value="ECO:0007669"/>
    <property type="project" value="TreeGrafter"/>
</dbReference>
<proteinExistence type="predicted"/>